<accession>A0ABS7PRN8</accession>
<keyword evidence="4" id="KW-0378">Hydrolase</keyword>
<keyword evidence="8" id="KW-1185">Reference proteome</keyword>
<keyword evidence="5" id="KW-0464">Manganese</keyword>
<keyword evidence="3" id="KW-0645">Protease</keyword>
<dbReference type="InterPro" id="IPR011356">
    <property type="entry name" value="Leucine_aapep/pepB"/>
</dbReference>
<evidence type="ECO:0000256" key="1">
    <source>
        <dbReference type="ARBA" id="ARBA00009528"/>
    </source>
</evidence>
<comment type="caution">
    <text evidence="7">The sequence shown here is derived from an EMBL/GenBank/DDBJ whole genome shotgun (WGS) entry which is preliminary data.</text>
</comment>
<evidence type="ECO:0000313" key="8">
    <source>
        <dbReference type="Proteomes" id="UP000706039"/>
    </source>
</evidence>
<dbReference type="PRINTS" id="PR00481">
    <property type="entry name" value="LAMNOPPTDASE"/>
</dbReference>
<comment type="similarity">
    <text evidence="1">Belongs to the peptidase M17 family.</text>
</comment>
<evidence type="ECO:0000256" key="5">
    <source>
        <dbReference type="ARBA" id="ARBA00023211"/>
    </source>
</evidence>
<evidence type="ECO:0000256" key="2">
    <source>
        <dbReference type="ARBA" id="ARBA00022438"/>
    </source>
</evidence>
<dbReference type="PROSITE" id="PS00631">
    <property type="entry name" value="CYTOSOL_AP"/>
    <property type="match status" value="1"/>
</dbReference>
<evidence type="ECO:0000313" key="7">
    <source>
        <dbReference type="EMBL" id="MBY8823082.1"/>
    </source>
</evidence>
<sequence>MATPLRLVTVADLAGLLAGQAAPVRARIEQSGFSGAAGQVVQLPDADGSLWAGVGDGVSRRSAAAVAMAVPPGVYRIEGLPAETATEAALGWALGSYSFDRLKRADDTPKARLVWPERADRAQVRLFAEATTLVRDLINLPPNLMVPNDLADAARRIASTGGATLDVIAGDDLLGENYPLVHAVGRASTQPPCLIDLRWGDASHPRVTLVGKGVCFDTGGSNLKQAPGMLLMKKDMGGAAHVLALAQMIMAARLPVRLRVLVPAVENSLSGDAMRPLDVIKARNGLSVEIGNTDAEGRLILADALAEAVTETPDLLIDFATLTGAATTALGTDIGAMLTNDDGLAAEVAASSAAMDDPLWRLPLWAPYAPHLKGKSADLINIPDMNIGSISAAGAIYGGLFLQNFVASDTPWIHLDIFAWNLSRKDGRPEGGEAHGLLAIYDLIARRWPVAG</sequence>
<evidence type="ECO:0000256" key="3">
    <source>
        <dbReference type="ARBA" id="ARBA00022670"/>
    </source>
</evidence>
<dbReference type="InterPro" id="IPR043472">
    <property type="entry name" value="Macro_dom-like"/>
</dbReference>
<dbReference type="InterPro" id="IPR000819">
    <property type="entry name" value="Peptidase_M17_C"/>
</dbReference>
<organism evidence="7 8">
    <name type="scientific">Sphingomonas colocasiae</name>
    <dbReference type="NCBI Taxonomy" id="1848973"/>
    <lineage>
        <taxon>Bacteria</taxon>
        <taxon>Pseudomonadati</taxon>
        <taxon>Pseudomonadota</taxon>
        <taxon>Alphaproteobacteria</taxon>
        <taxon>Sphingomonadales</taxon>
        <taxon>Sphingomonadaceae</taxon>
        <taxon>Sphingomonas</taxon>
    </lineage>
</organism>
<proteinExistence type="inferred from homology"/>
<dbReference type="EMBL" id="JAINVV010000004">
    <property type="protein sequence ID" value="MBY8823082.1"/>
    <property type="molecule type" value="Genomic_DNA"/>
</dbReference>
<dbReference type="RefSeq" id="WP_222990109.1">
    <property type="nucleotide sequence ID" value="NZ_JAINVV010000004.1"/>
</dbReference>
<dbReference type="Gene3D" id="3.40.220.10">
    <property type="entry name" value="Leucine Aminopeptidase, subunit E, domain 1"/>
    <property type="match status" value="1"/>
</dbReference>
<feature type="domain" description="Cytosol aminopeptidase" evidence="6">
    <location>
        <begin position="292"/>
        <end position="299"/>
    </location>
</feature>
<dbReference type="PANTHER" id="PTHR11963:SF20">
    <property type="entry name" value="PEPTIDASE B"/>
    <property type="match status" value="1"/>
</dbReference>
<dbReference type="Pfam" id="PF21337">
    <property type="entry name" value="Peptidase_M17_N_1"/>
    <property type="match status" value="1"/>
</dbReference>
<dbReference type="SUPFAM" id="SSF52949">
    <property type="entry name" value="Macro domain-like"/>
    <property type="match status" value="1"/>
</dbReference>
<dbReference type="CDD" id="cd00433">
    <property type="entry name" value="Peptidase_M17"/>
    <property type="match status" value="1"/>
</dbReference>
<keyword evidence="2 7" id="KW-0031">Aminopeptidase</keyword>
<evidence type="ECO:0000256" key="4">
    <source>
        <dbReference type="ARBA" id="ARBA00022801"/>
    </source>
</evidence>
<dbReference type="GO" id="GO:0004177">
    <property type="term" value="F:aminopeptidase activity"/>
    <property type="evidence" value="ECO:0007669"/>
    <property type="project" value="UniProtKB-KW"/>
</dbReference>
<dbReference type="PANTHER" id="PTHR11963">
    <property type="entry name" value="LEUCINE AMINOPEPTIDASE-RELATED"/>
    <property type="match status" value="1"/>
</dbReference>
<name>A0ABS7PRN8_9SPHN</name>
<dbReference type="SUPFAM" id="SSF53187">
    <property type="entry name" value="Zn-dependent exopeptidases"/>
    <property type="match status" value="1"/>
</dbReference>
<evidence type="ECO:0000259" key="6">
    <source>
        <dbReference type="PROSITE" id="PS00631"/>
    </source>
</evidence>
<dbReference type="InterPro" id="IPR048816">
    <property type="entry name" value="Peptidase_M17_N_1"/>
</dbReference>
<dbReference type="Pfam" id="PF00883">
    <property type="entry name" value="Peptidase_M17"/>
    <property type="match status" value="1"/>
</dbReference>
<gene>
    <name evidence="7" type="ORF">K7G82_12320</name>
</gene>
<reference evidence="7 8" key="1">
    <citation type="submission" date="2021-08" db="EMBL/GenBank/DDBJ databases">
        <authorList>
            <person name="Tuo L."/>
        </authorList>
    </citation>
    <scope>NUCLEOTIDE SEQUENCE [LARGE SCALE GENOMIC DNA]</scope>
    <source>
        <strain evidence="7 8">JCM 31229</strain>
    </source>
</reference>
<dbReference type="Proteomes" id="UP000706039">
    <property type="component" value="Unassembled WGS sequence"/>
</dbReference>
<protein>
    <submittedName>
        <fullName evidence="7">Leucyl aminopeptidase family protein</fullName>
    </submittedName>
</protein>
<dbReference type="Gene3D" id="3.40.630.10">
    <property type="entry name" value="Zn peptidases"/>
    <property type="match status" value="1"/>
</dbReference>